<dbReference type="AlphaFoldDB" id="A0AAV2MPV1"/>
<evidence type="ECO:0000313" key="3">
    <source>
        <dbReference type="Proteomes" id="UP001497482"/>
    </source>
</evidence>
<sequence>MAATASEPARSCIPSPPFAEATAGELTETIGPDGLDASVTTCQRVGGGSVTHRAAIRGSAAGTRPTQHRRDPGETRGERAQSCRPAEVTPPQ</sequence>
<protein>
    <submittedName>
        <fullName evidence="2">Uncharacterized protein</fullName>
    </submittedName>
</protein>
<proteinExistence type="predicted"/>
<evidence type="ECO:0000313" key="2">
    <source>
        <dbReference type="EMBL" id="CAL1615468.1"/>
    </source>
</evidence>
<gene>
    <name evidence="2" type="ORF">KC01_LOCUS41417</name>
</gene>
<accession>A0AAV2MPV1</accession>
<dbReference type="EMBL" id="OZ035831">
    <property type="protein sequence ID" value="CAL1615468.1"/>
    <property type="molecule type" value="Genomic_DNA"/>
</dbReference>
<keyword evidence="3" id="KW-1185">Reference proteome</keyword>
<feature type="region of interest" description="Disordered" evidence="1">
    <location>
        <begin position="48"/>
        <end position="92"/>
    </location>
</feature>
<reference evidence="2 3" key="1">
    <citation type="submission" date="2024-04" db="EMBL/GenBank/DDBJ databases">
        <authorList>
            <person name="Waldvogel A.-M."/>
            <person name="Schoenle A."/>
        </authorList>
    </citation>
    <scope>NUCLEOTIDE SEQUENCE [LARGE SCALE GENOMIC DNA]</scope>
</reference>
<evidence type="ECO:0000256" key="1">
    <source>
        <dbReference type="SAM" id="MobiDB-lite"/>
    </source>
</evidence>
<name>A0AAV2MPV1_KNICA</name>
<feature type="compositionally biased region" description="Basic and acidic residues" evidence="1">
    <location>
        <begin position="68"/>
        <end position="81"/>
    </location>
</feature>
<dbReference type="Proteomes" id="UP001497482">
    <property type="component" value="Chromosome 9"/>
</dbReference>
<organism evidence="2 3">
    <name type="scientific">Knipowitschia caucasica</name>
    <name type="common">Caucasian dwarf goby</name>
    <name type="synonym">Pomatoschistus caucasicus</name>
    <dbReference type="NCBI Taxonomy" id="637954"/>
    <lineage>
        <taxon>Eukaryota</taxon>
        <taxon>Metazoa</taxon>
        <taxon>Chordata</taxon>
        <taxon>Craniata</taxon>
        <taxon>Vertebrata</taxon>
        <taxon>Euteleostomi</taxon>
        <taxon>Actinopterygii</taxon>
        <taxon>Neopterygii</taxon>
        <taxon>Teleostei</taxon>
        <taxon>Neoteleostei</taxon>
        <taxon>Acanthomorphata</taxon>
        <taxon>Gobiaria</taxon>
        <taxon>Gobiiformes</taxon>
        <taxon>Gobioidei</taxon>
        <taxon>Gobiidae</taxon>
        <taxon>Gobiinae</taxon>
        <taxon>Knipowitschia</taxon>
    </lineage>
</organism>